<dbReference type="PROSITE" id="PS51257">
    <property type="entry name" value="PROKAR_LIPOPROTEIN"/>
    <property type="match status" value="1"/>
</dbReference>
<dbReference type="PANTHER" id="PTHR30620">
    <property type="entry name" value="PERIPLASMIC BETA-GLUCOSIDASE-RELATED"/>
    <property type="match status" value="1"/>
</dbReference>
<feature type="domain" description="Glycoside hydrolase family 3 C-terminal" evidence="4">
    <location>
        <begin position="441"/>
        <end position="655"/>
    </location>
</feature>
<name>A0ABT8TD77_9GAMM</name>
<dbReference type="InterPro" id="IPR041443">
    <property type="entry name" value="Exop_C"/>
</dbReference>
<dbReference type="Pfam" id="PF18559">
    <property type="entry name" value="Exop_C"/>
    <property type="match status" value="1"/>
</dbReference>
<feature type="region of interest" description="Disordered" evidence="2">
    <location>
        <begin position="29"/>
        <end position="49"/>
    </location>
</feature>
<dbReference type="Pfam" id="PF01915">
    <property type="entry name" value="Glyco_hydro_3_C"/>
    <property type="match status" value="1"/>
</dbReference>
<evidence type="ECO:0000259" key="4">
    <source>
        <dbReference type="Pfam" id="PF01915"/>
    </source>
</evidence>
<feature type="compositionally biased region" description="Low complexity" evidence="2">
    <location>
        <begin position="31"/>
        <end position="47"/>
    </location>
</feature>
<dbReference type="InterPro" id="IPR002772">
    <property type="entry name" value="Glyco_hydro_3_C"/>
</dbReference>
<dbReference type="RefSeq" id="WP_302712201.1">
    <property type="nucleotide sequence ID" value="NZ_JAULRT010000052.1"/>
</dbReference>
<dbReference type="InterPro" id="IPR036881">
    <property type="entry name" value="Glyco_hydro_3_C_sf"/>
</dbReference>
<dbReference type="Pfam" id="PF00933">
    <property type="entry name" value="Glyco_hydro_3"/>
    <property type="match status" value="1"/>
</dbReference>
<dbReference type="InterPro" id="IPR051915">
    <property type="entry name" value="Cellulose_Degrad_GH3"/>
</dbReference>
<proteinExistence type="predicted"/>
<feature type="domain" description="ExoP galactose-binding-like" evidence="5">
    <location>
        <begin position="689"/>
        <end position="854"/>
    </location>
</feature>
<keyword evidence="7" id="KW-1185">Reference proteome</keyword>
<evidence type="ECO:0000313" key="6">
    <source>
        <dbReference type="EMBL" id="MDO3382040.1"/>
    </source>
</evidence>
<gene>
    <name evidence="6" type="ORF">QWI16_07625</name>
</gene>
<organism evidence="6 7">
    <name type="scientific">Gilvimarinus algae</name>
    <dbReference type="NCBI Taxonomy" id="3058037"/>
    <lineage>
        <taxon>Bacteria</taxon>
        <taxon>Pseudomonadati</taxon>
        <taxon>Pseudomonadota</taxon>
        <taxon>Gammaproteobacteria</taxon>
        <taxon>Cellvibrionales</taxon>
        <taxon>Cellvibrionaceae</taxon>
        <taxon>Gilvimarinus</taxon>
    </lineage>
</organism>
<reference evidence="6" key="1">
    <citation type="submission" date="2023-07" db="EMBL/GenBank/DDBJ databases">
        <title>Gilvimarinus algae sp. nov., isolated from the surface of Kelp.</title>
        <authorList>
            <person name="Sun Y.Y."/>
            <person name="Gong Y."/>
            <person name="Du Z.J."/>
        </authorList>
    </citation>
    <scope>NUCLEOTIDE SEQUENCE</scope>
    <source>
        <strain evidence="6">SDUM040014</strain>
    </source>
</reference>
<dbReference type="Gene3D" id="3.20.20.300">
    <property type="entry name" value="Glycoside hydrolase, family 3, N-terminal domain"/>
    <property type="match status" value="1"/>
</dbReference>
<dbReference type="Gene3D" id="3.40.50.1700">
    <property type="entry name" value="Glycoside hydrolase family 3 C-terminal domain"/>
    <property type="match status" value="1"/>
</dbReference>
<dbReference type="Proteomes" id="UP001168380">
    <property type="component" value="Unassembled WGS sequence"/>
</dbReference>
<dbReference type="InterPro" id="IPR017853">
    <property type="entry name" value="GH"/>
</dbReference>
<dbReference type="InterPro" id="IPR036962">
    <property type="entry name" value="Glyco_hydro_3_N_sf"/>
</dbReference>
<dbReference type="SUPFAM" id="SSF52279">
    <property type="entry name" value="Beta-D-glucan exohydrolase, C-terminal domain"/>
    <property type="match status" value="1"/>
</dbReference>
<evidence type="ECO:0000256" key="2">
    <source>
        <dbReference type="SAM" id="MobiDB-lite"/>
    </source>
</evidence>
<dbReference type="EMBL" id="JAULRT010000052">
    <property type="protein sequence ID" value="MDO3382040.1"/>
    <property type="molecule type" value="Genomic_DNA"/>
</dbReference>
<evidence type="ECO:0000259" key="3">
    <source>
        <dbReference type="Pfam" id="PF00933"/>
    </source>
</evidence>
<dbReference type="InterPro" id="IPR001764">
    <property type="entry name" value="Glyco_hydro_3_N"/>
</dbReference>
<dbReference type="Gene3D" id="2.60.120.430">
    <property type="entry name" value="Galactose-binding lectin"/>
    <property type="match status" value="1"/>
</dbReference>
<feature type="domain" description="Glycoside hydrolase family 3 N-terminal" evidence="3">
    <location>
        <begin position="75"/>
        <end position="400"/>
    </location>
</feature>
<sequence>MAIKSLQRLTMTGAILAALTACQSSEKAEDASQAEAASTPQPSQASAVEWPRIESEVAKDPAVEERVEQLLAKMTLEEKVGQMIQPEIRHLTPEDVTKYHIGSVLNGGGSFPNADKYAKVEDWLALADAYYEASVDTSGGRAAIPIMWGTDAVHGVGNVIGATLFPHNIGLGATHNPELLKQIGWATARELSVTGIDWDFSPTVAVARNERWGRTYESWAEGPEIVGDYAGEMVRGLQGEPGSDEFMGEGRIIATAKHFIGDGGTKDGIDRGDTTGDEVHLRDVHGAGYFTAIEAGVQAVMASFTRWDGIRMHGHKYLLTDVLKEQMGFDGLVVGDWSGHSFVKGCTATNCPASVNAGLDIFMAPDPDWKELFANTVQNVKDGEIAMSRIDDAVRRILRVKVRAGLFEAGKPSSRPLAGKAELLGAPEHREIARQAVRESLVMLKNTDGLLPLSRDMKVLVTGDGADNIGKQAGGWSISWQGTGNKNSDFPGAQSVYDGIKEAVEAGGGNTELSEDGSFASKPDVAIVVFGEDPYAEMQGDVPHLAYGRGDTSDLEMLKSLQEQDIPVVSLFITGRPLWVNRELNASDAFVVIWQPGTEGGGVADVIFRNNAGEINHDMSGQLSFSWPKRPDQVPLNVGDEDYDPLFAYGFGLTYADTDTLGDNLSEEGLKKTETSDVLTLFNRRPIDPWGIEVVGAENDRVVMDSKSVSTSTVTVTAVDRNEQEDARQAVWNGKGPGHVALFVDERQDWSEYLADQAALIFDIKVDKAPTATTYLRLGCGSYCASDIEMTEGMREHLDGTGWQTVSIDLNCFPTAGANFGLSQPQEEFITQVIRPFTIYTEGELDMSFANVRLEKHKAASALVNCQNQ</sequence>
<protein>
    <submittedName>
        <fullName evidence="6">Glycoside hydrolase family 3 N-terminal domain-containing protein</fullName>
    </submittedName>
</protein>
<comment type="caution">
    <text evidence="6">The sequence shown here is derived from an EMBL/GenBank/DDBJ whole genome shotgun (WGS) entry which is preliminary data.</text>
</comment>
<accession>A0ABT8TD77</accession>
<keyword evidence="1 6" id="KW-0378">Hydrolase</keyword>
<dbReference type="PRINTS" id="PR00133">
    <property type="entry name" value="GLHYDRLASE3"/>
</dbReference>
<evidence type="ECO:0000259" key="5">
    <source>
        <dbReference type="Pfam" id="PF18559"/>
    </source>
</evidence>
<dbReference type="GO" id="GO:0016787">
    <property type="term" value="F:hydrolase activity"/>
    <property type="evidence" value="ECO:0007669"/>
    <property type="project" value="UniProtKB-KW"/>
</dbReference>
<dbReference type="PANTHER" id="PTHR30620:SF77">
    <property type="entry name" value="LYSOSOMAL BETA GLUCOSIDASE-LIKE"/>
    <property type="match status" value="1"/>
</dbReference>
<evidence type="ECO:0000256" key="1">
    <source>
        <dbReference type="ARBA" id="ARBA00022801"/>
    </source>
</evidence>
<evidence type="ECO:0000313" key="7">
    <source>
        <dbReference type="Proteomes" id="UP001168380"/>
    </source>
</evidence>
<dbReference type="SUPFAM" id="SSF51445">
    <property type="entry name" value="(Trans)glycosidases"/>
    <property type="match status" value="1"/>
</dbReference>